<organism evidence="9 10">
    <name type="scientific">Myriangium duriaei CBS 260.36</name>
    <dbReference type="NCBI Taxonomy" id="1168546"/>
    <lineage>
        <taxon>Eukaryota</taxon>
        <taxon>Fungi</taxon>
        <taxon>Dikarya</taxon>
        <taxon>Ascomycota</taxon>
        <taxon>Pezizomycotina</taxon>
        <taxon>Dothideomycetes</taxon>
        <taxon>Dothideomycetidae</taxon>
        <taxon>Myriangiales</taxon>
        <taxon>Myriangiaceae</taxon>
        <taxon>Myriangium</taxon>
    </lineage>
</organism>
<evidence type="ECO:0000256" key="1">
    <source>
        <dbReference type="ARBA" id="ARBA00007447"/>
    </source>
</evidence>
<evidence type="ECO:0000256" key="7">
    <source>
        <dbReference type="SAM" id="SignalP"/>
    </source>
</evidence>
<accession>A0A9P4IXY9</accession>
<dbReference type="PROSITE" id="PS00141">
    <property type="entry name" value="ASP_PROTEASE"/>
    <property type="match status" value="1"/>
</dbReference>
<keyword evidence="4 5" id="KW-0378">Hydrolase</keyword>
<dbReference type="Pfam" id="PF00026">
    <property type="entry name" value="Asp"/>
    <property type="match status" value="2"/>
</dbReference>
<feature type="domain" description="Peptidase A1" evidence="8">
    <location>
        <begin position="92"/>
        <end position="476"/>
    </location>
</feature>
<gene>
    <name evidence="9" type="ORF">K461DRAFT_243044</name>
</gene>
<evidence type="ECO:0000256" key="2">
    <source>
        <dbReference type="ARBA" id="ARBA00022670"/>
    </source>
</evidence>
<dbReference type="GO" id="GO:0004190">
    <property type="term" value="F:aspartic-type endopeptidase activity"/>
    <property type="evidence" value="ECO:0007669"/>
    <property type="project" value="UniProtKB-KW"/>
</dbReference>
<evidence type="ECO:0000313" key="10">
    <source>
        <dbReference type="Proteomes" id="UP000799439"/>
    </source>
</evidence>
<evidence type="ECO:0000313" key="9">
    <source>
        <dbReference type="EMBL" id="KAF2150939.1"/>
    </source>
</evidence>
<dbReference type="InterPro" id="IPR034163">
    <property type="entry name" value="Aspergillopepsin-like_cat_dom"/>
</dbReference>
<feature type="region of interest" description="Disordered" evidence="6">
    <location>
        <begin position="273"/>
        <end position="353"/>
    </location>
</feature>
<evidence type="ECO:0000256" key="6">
    <source>
        <dbReference type="SAM" id="MobiDB-lite"/>
    </source>
</evidence>
<dbReference type="PROSITE" id="PS51767">
    <property type="entry name" value="PEPTIDASE_A1"/>
    <property type="match status" value="1"/>
</dbReference>
<dbReference type="Gene3D" id="2.40.70.10">
    <property type="entry name" value="Acid Proteases"/>
    <property type="match status" value="2"/>
</dbReference>
<proteinExistence type="inferred from homology"/>
<keyword evidence="10" id="KW-1185">Reference proteome</keyword>
<feature type="compositionally biased region" description="Acidic residues" evidence="6">
    <location>
        <begin position="333"/>
        <end position="346"/>
    </location>
</feature>
<dbReference type="PRINTS" id="PR00792">
    <property type="entry name" value="PEPSIN"/>
</dbReference>
<dbReference type="EMBL" id="ML996088">
    <property type="protein sequence ID" value="KAF2150939.1"/>
    <property type="molecule type" value="Genomic_DNA"/>
</dbReference>
<dbReference type="InterPro" id="IPR001969">
    <property type="entry name" value="Aspartic_peptidase_AS"/>
</dbReference>
<evidence type="ECO:0000259" key="8">
    <source>
        <dbReference type="PROSITE" id="PS51767"/>
    </source>
</evidence>
<comment type="similarity">
    <text evidence="1 5">Belongs to the peptidase A1 family.</text>
</comment>
<dbReference type="OrthoDB" id="2747330at2759"/>
<dbReference type="CDD" id="cd06097">
    <property type="entry name" value="Aspergillopepsin_like"/>
    <property type="match status" value="1"/>
</dbReference>
<dbReference type="SUPFAM" id="SSF50630">
    <property type="entry name" value="Acid proteases"/>
    <property type="match status" value="1"/>
</dbReference>
<comment type="caution">
    <text evidence="9">The sequence shown here is derived from an EMBL/GenBank/DDBJ whole genome shotgun (WGS) entry which is preliminary data.</text>
</comment>
<keyword evidence="3 5" id="KW-0064">Aspartyl protease</keyword>
<dbReference type="InterPro" id="IPR001461">
    <property type="entry name" value="Aspartic_peptidase_A1"/>
</dbReference>
<keyword evidence="7" id="KW-0732">Signal</keyword>
<reference evidence="9" key="1">
    <citation type="journal article" date="2020" name="Stud. Mycol.">
        <title>101 Dothideomycetes genomes: a test case for predicting lifestyles and emergence of pathogens.</title>
        <authorList>
            <person name="Haridas S."/>
            <person name="Albert R."/>
            <person name="Binder M."/>
            <person name="Bloem J."/>
            <person name="Labutti K."/>
            <person name="Salamov A."/>
            <person name="Andreopoulos B."/>
            <person name="Baker S."/>
            <person name="Barry K."/>
            <person name="Bills G."/>
            <person name="Bluhm B."/>
            <person name="Cannon C."/>
            <person name="Castanera R."/>
            <person name="Culley D."/>
            <person name="Daum C."/>
            <person name="Ezra D."/>
            <person name="Gonzalez J."/>
            <person name="Henrissat B."/>
            <person name="Kuo A."/>
            <person name="Liang C."/>
            <person name="Lipzen A."/>
            <person name="Lutzoni F."/>
            <person name="Magnuson J."/>
            <person name="Mondo S."/>
            <person name="Nolan M."/>
            <person name="Ohm R."/>
            <person name="Pangilinan J."/>
            <person name="Park H.-J."/>
            <person name="Ramirez L."/>
            <person name="Alfaro M."/>
            <person name="Sun H."/>
            <person name="Tritt A."/>
            <person name="Yoshinaga Y."/>
            <person name="Zwiers L.-H."/>
            <person name="Turgeon B."/>
            <person name="Goodwin S."/>
            <person name="Spatafora J."/>
            <person name="Crous P."/>
            <person name="Grigoriev I."/>
        </authorList>
    </citation>
    <scope>NUCLEOTIDE SEQUENCE</scope>
    <source>
        <strain evidence="9">CBS 260.36</strain>
    </source>
</reference>
<dbReference type="Proteomes" id="UP000799439">
    <property type="component" value="Unassembled WGS sequence"/>
</dbReference>
<feature type="chain" id="PRO_5040427073" evidence="7">
    <location>
        <begin position="19"/>
        <end position="479"/>
    </location>
</feature>
<name>A0A9P4IXY9_9PEZI</name>
<protein>
    <submittedName>
        <fullName evidence="9">Peptidase A1</fullName>
    </submittedName>
</protein>
<dbReference type="GO" id="GO:0006508">
    <property type="term" value="P:proteolysis"/>
    <property type="evidence" value="ECO:0007669"/>
    <property type="project" value="UniProtKB-KW"/>
</dbReference>
<evidence type="ECO:0000256" key="5">
    <source>
        <dbReference type="RuleBase" id="RU000454"/>
    </source>
</evidence>
<evidence type="ECO:0000256" key="4">
    <source>
        <dbReference type="ARBA" id="ARBA00022801"/>
    </source>
</evidence>
<dbReference type="InterPro" id="IPR033121">
    <property type="entry name" value="PEPTIDASE_A1"/>
</dbReference>
<feature type="signal peptide" evidence="7">
    <location>
        <begin position="1"/>
        <end position="18"/>
    </location>
</feature>
<feature type="compositionally biased region" description="Gly residues" evidence="6">
    <location>
        <begin position="273"/>
        <end position="332"/>
    </location>
</feature>
<keyword evidence="2 5" id="KW-0645">Protease</keyword>
<evidence type="ECO:0000256" key="3">
    <source>
        <dbReference type="ARBA" id="ARBA00022750"/>
    </source>
</evidence>
<sequence>MHTKSAAAIAALAGLAAANPVPVHTINRRGGFSVEQVAVPKKVQHPAAHIAKAYAKYGKQAQTPAHVVKAAQAGGSGQGSVEADPEQGDSEYLCKVQVGKQTLTLDFDTGSADLWVFSDKLQNTGNHGVYQTSSGQAESGSTWQISYGDGSGASGVVYSDTVVIGGVTATGQAVEAATSISSQFSQNAGDGLVGLAFSSINTVKPQPAKTFFDTVSGSLQANLFTARLKKGTPGTYDFGYIDKSKYTGDITYTPVDNSQGFWGFTADSYTVGGASGGSSSGGQQGGNNTGSQGSTGGNTGSNTGGQNQGGSGNQGSGSQGSGNQGGNQGGDPFGDDGSDFGGDDGFGEGFDNGFWKRAGGSSIQGIADTGTTLLLLPDNVVSDYYGKVPGAANDQSQGGYTFDCSATLPDLSFSISGGSITVPGSYINFQSVSGGKCFGGLQSSGQIGTNIFGDIFLKAAFVVFDNSQGSPRLGFAQGA</sequence>
<dbReference type="InterPro" id="IPR021109">
    <property type="entry name" value="Peptidase_aspartic_dom_sf"/>
</dbReference>
<dbReference type="PANTHER" id="PTHR47966:SF2">
    <property type="entry name" value="ASPERGILLOPEPSIN-1-RELATED"/>
    <property type="match status" value="1"/>
</dbReference>
<dbReference type="AlphaFoldDB" id="A0A9P4IXY9"/>
<dbReference type="FunFam" id="2.40.70.10:FF:000026">
    <property type="entry name" value="Endothiapepsin"/>
    <property type="match status" value="1"/>
</dbReference>
<dbReference type="PANTHER" id="PTHR47966">
    <property type="entry name" value="BETA-SITE APP-CLEAVING ENZYME, ISOFORM A-RELATED"/>
    <property type="match status" value="1"/>
</dbReference>